<evidence type="ECO:0000313" key="2">
    <source>
        <dbReference type="Proteomes" id="UP001362999"/>
    </source>
</evidence>
<keyword evidence="2" id="KW-1185">Reference proteome</keyword>
<protein>
    <submittedName>
        <fullName evidence="1">Uncharacterized protein</fullName>
    </submittedName>
</protein>
<proteinExistence type="predicted"/>
<comment type="caution">
    <text evidence="1">The sequence shown here is derived from an EMBL/GenBank/DDBJ whole genome shotgun (WGS) entry which is preliminary data.</text>
</comment>
<organism evidence="1 2">
    <name type="scientific">Favolaschia claudopus</name>
    <dbReference type="NCBI Taxonomy" id="2862362"/>
    <lineage>
        <taxon>Eukaryota</taxon>
        <taxon>Fungi</taxon>
        <taxon>Dikarya</taxon>
        <taxon>Basidiomycota</taxon>
        <taxon>Agaricomycotina</taxon>
        <taxon>Agaricomycetes</taxon>
        <taxon>Agaricomycetidae</taxon>
        <taxon>Agaricales</taxon>
        <taxon>Marasmiineae</taxon>
        <taxon>Mycenaceae</taxon>
        <taxon>Favolaschia</taxon>
    </lineage>
</organism>
<dbReference type="AlphaFoldDB" id="A0AAW0CBU5"/>
<sequence length="219" mass="24650">MYLLTLSLIQLPAMINKKNSNESTYTPNHTLVAGAHGCMIRWGSIGRGCLKSVSTLARYVTPSLPFYPPRPLLSFIYLSPFLPPFLLVIIHRANVRHSPPSLTQPHLSHLRLPHVPLLSCFLPPSRLFHSLPPLPLDLRWTLDLGLTRLYPGLPQISPPTHQPRHTLLFSPGRLVPCPHGMVSLRRFHHRRGWGRRADARGDCATSERGCGMDRMMCGE</sequence>
<evidence type="ECO:0000313" key="1">
    <source>
        <dbReference type="EMBL" id="KAK7036331.1"/>
    </source>
</evidence>
<accession>A0AAW0CBU5</accession>
<dbReference type="Proteomes" id="UP001362999">
    <property type="component" value="Unassembled WGS sequence"/>
</dbReference>
<dbReference type="EMBL" id="JAWWNJ010000019">
    <property type="protein sequence ID" value="KAK7036331.1"/>
    <property type="molecule type" value="Genomic_DNA"/>
</dbReference>
<gene>
    <name evidence="1" type="ORF">R3P38DRAFT_620637</name>
</gene>
<reference evidence="1 2" key="1">
    <citation type="journal article" date="2024" name="J Genomics">
        <title>Draft genome sequencing and assembly of Favolaschia claudopus CIRM-BRFM 2984 isolated from oak limbs.</title>
        <authorList>
            <person name="Navarro D."/>
            <person name="Drula E."/>
            <person name="Chaduli D."/>
            <person name="Cazenave R."/>
            <person name="Ahrendt S."/>
            <person name="Wang J."/>
            <person name="Lipzen A."/>
            <person name="Daum C."/>
            <person name="Barry K."/>
            <person name="Grigoriev I.V."/>
            <person name="Favel A."/>
            <person name="Rosso M.N."/>
            <person name="Martin F."/>
        </authorList>
    </citation>
    <scope>NUCLEOTIDE SEQUENCE [LARGE SCALE GENOMIC DNA]</scope>
    <source>
        <strain evidence="1 2">CIRM-BRFM 2984</strain>
    </source>
</reference>
<name>A0AAW0CBU5_9AGAR</name>